<dbReference type="Proteomes" id="UP000005850">
    <property type="component" value="Chromosome"/>
</dbReference>
<protein>
    <submittedName>
        <fullName evidence="1">Uncharacterized protein</fullName>
    </submittedName>
</protein>
<sequence length="56" mass="6399">MTVIEARELEGFEYPFTYITGVGGLLKGAVKTGAKKATQEVTNLLRWIYNFFQRNK</sequence>
<reference evidence="1 2" key="1">
    <citation type="journal article" date="2011" name="J. Bacteriol.">
        <title>Genome sequence of Brevibacillus laterosporus LMG 15441, a pathogen of invertebrates.</title>
        <authorList>
            <person name="Djukic M."/>
            <person name="Poehlein A."/>
            <person name="Thurmer A."/>
            <person name="Daniel R."/>
        </authorList>
    </citation>
    <scope>NUCLEOTIDE SEQUENCE [LARGE SCALE GENOMIC DNA]</scope>
    <source>
        <strain evidence="1 2">LMG 15441</strain>
    </source>
</reference>
<evidence type="ECO:0000313" key="1">
    <source>
        <dbReference type="EMBL" id="AIG26591.1"/>
    </source>
</evidence>
<accession>A0A075R538</accession>
<dbReference type="HOGENOM" id="CLU_3005169_0_0_9"/>
<dbReference type="EMBL" id="CP007806">
    <property type="protein sequence ID" value="AIG26591.1"/>
    <property type="molecule type" value="Genomic_DNA"/>
</dbReference>
<name>A0A075R538_BRELA</name>
<dbReference type="STRING" id="1042163.BRLA_c022700"/>
<dbReference type="RefSeq" id="WP_003337465.1">
    <property type="nucleotide sequence ID" value="NZ_CP007806.1"/>
</dbReference>
<keyword evidence="2" id="KW-1185">Reference proteome</keyword>
<proteinExistence type="predicted"/>
<evidence type="ECO:0000313" key="2">
    <source>
        <dbReference type="Proteomes" id="UP000005850"/>
    </source>
</evidence>
<dbReference type="KEGG" id="blr:BRLA_c022700"/>
<organism evidence="1 2">
    <name type="scientific">Brevibacillus laterosporus LMG 15441</name>
    <dbReference type="NCBI Taxonomy" id="1042163"/>
    <lineage>
        <taxon>Bacteria</taxon>
        <taxon>Bacillati</taxon>
        <taxon>Bacillota</taxon>
        <taxon>Bacilli</taxon>
        <taxon>Bacillales</taxon>
        <taxon>Paenibacillaceae</taxon>
        <taxon>Brevibacillus</taxon>
    </lineage>
</organism>
<gene>
    <name evidence="1" type="ORF">BRLA_c022700</name>
</gene>
<dbReference type="AlphaFoldDB" id="A0A075R538"/>